<feature type="compositionally biased region" description="Basic and acidic residues" evidence="4">
    <location>
        <begin position="530"/>
        <end position="568"/>
    </location>
</feature>
<feature type="region of interest" description="Disordered" evidence="4">
    <location>
        <begin position="1"/>
        <end position="86"/>
    </location>
</feature>
<dbReference type="Gene3D" id="3.80.10.10">
    <property type="entry name" value="Ribonuclease Inhibitor"/>
    <property type="match status" value="2"/>
</dbReference>
<dbReference type="InterPro" id="IPR003591">
    <property type="entry name" value="Leu-rich_rpt_typical-subtyp"/>
</dbReference>
<feature type="compositionally biased region" description="Polar residues" evidence="4">
    <location>
        <begin position="419"/>
        <end position="438"/>
    </location>
</feature>
<dbReference type="Pfam" id="PF12799">
    <property type="entry name" value="LRR_4"/>
    <property type="match status" value="2"/>
</dbReference>
<evidence type="ECO:0000256" key="3">
    <source>
        <dbReference type="SAM" id="Coils"/>
    </source>
</evidence>
<dbReference type="Proteomes" id="UP000025227">
    <property type="component" value="Unplaced"/>
</dbReference>
<organism evidence="6 7">
    <name type="scientific">Haemonchus contortus</name>
    <name type="common">Barber pole worm</name>
    <dbReference type="NCBI Taxonomy" id="6289"/>
    <lineage>
        <taxon>Eukaryota</taxon>
        <taxon>Metazoa</taxon>
        <taxon>Ecdysozoa</taxon>
        <taxon>Nematoda</taxon>
        <taxon>Chromadorea</taxon>
        <taxon>Rhabditida</taxon>
        <taxon>Rhabditina</taxon>
        <taxon>Rhabditomorpha</taxon>
        <taxon>Strongyloidea</taxon>
        <taxon>Trichostrongylidae</taxon>
        <taxon>Haemonchus</taxon>
    </lineage>
</organism>
<feature type="compositionally biased region" description="Polar residues" evidence="4">
    <location>
        <begin position="21"/>
        <end position="33"/>
    </location>
</feature>
<dbReference type="InterPro" id="IPR050576">
    <property type="entry name" value="Cilia_flagella_integrity"/>
</dbReference>
<evidence type="ECO:0000256" key="4">
    <source>
        <dbReference type="SAM" id="MobiDB-lite"/>
    </source>
</evidence>
<dbReference type="InterPro" id="IPR025875">
    <property type="entry name" value="Leu-rich_rpt_4"/>
</dbReference>
<name>A0A7I4Y010_HAECO</name>
<feature type="compositionally biased region" description="Basic and acidic residues" evidence="4">
    <location>
        <begin position="34"/>
        <end position="79"/>
    </location>
</feature>
<dbReference type="PANTHER" id="PTHR45973:SF2">
    <property type="entry name" value="CENTROSOMAL PROTEIN OF 97 KDA"/>
    <property type="match status" value="1"/>
</dbReference>
<dbReference type="GO" id="GO:0005813">
    <property type="term" value="C:centrosome"/>
    <property type="evidence" value="ECO:0007669"/>
    <property type="project" value="TreeGrafter"/>
</dbReference>
<dbReference type="PROSITE" id="PS50853">
    <property type="entry name" value="FN3"/>
    <property type="match status" value="1"/>
</dbReference>
<evidence type="ECO:0000256" key="2">
    <source>
        <dbReference type="ARBA" id="ARBA00022737"/>
    </source>
</evidence>
<protein>
    <submittedName>
        <fullName evidence="7">Fibronectin type-III domain-containing protein</fullName>
    </submittedName>
</protein>
<dbReference type="GO" id="GO:1902018">
    <property type="term" value="P:negative regulation of cilium assembly"/>
    <property type="evidence" value="ECO:0007669"/>
    <property type="project" value="TreeGrafter"/>
</dbReference>
<dbReference type="InterPro" id="IPR003961">
    <property type="entry name" value="FN3_dom"/>
</dbReference>
<dbReference type="PROSITE" id="PS51450">
    <property type="entry name" value="LRR"/>
    <property type="match status" value="4"/>
</dbReference>
<dbReference type="SMART" id="SM00365">
    <property type="entry name" value="LRR_SD22"/>
    <property type="match status" value="4"/>
</dbReference>
<keyword evidence="2" id="KW-0677">Repeat</keyword>
<dbReference type="OrthoDB" id="5954088at2759"/>
<dbReference type="PANTHER" id="PTHR45973">
    <property type="entry name" value="PROTEIN PHOSPHATASE 1 REGULATORY SUBUNIT SDS22-RELATED"/>
    <property type="match status" value="1"/>
</dbReference>
<feature type="domain" description="Fibronectin type-III" evidence="5">
    <location>
        <begin position="660"/>
        <end position="744"/>
    </location>
</feature>
<evidence type="ECO:0000256" key="1">
    <source>
        <dbReference type="ARBA" id="ARBA00022614"/>
    </source>
</evidence>
<feature type="compositionally biased region" description="Basic and acidic residues" evidence="4">
    <location>
        <begin position="496"/>
        <end position="510"/>
    </location>
</feature>
<sequence length="744" mass="83269">MALDSESAGEEDDAQDRSDRNATVSRSPVSTATEQDRPTPRSDLNSERHLESTHSIDEDKSLDRSQDRSFSDDSRHEGETPPLCKNGVLDLSRRGLSQLDRKYRKEYSIVKKLIIRNNRFKNVAGFDMFKQCVQVDATDNQLHKLSSFLPLAKALKALFLSNNKITSIDCLRSFINLETLDISCNCIESVPAALDNPRLSRLDLSSNAIASLPDISRLRSLTRLDISSNRISSLKGIVFPKYLLTLNVASNYIEDLTEFMRLLPLERLESISLANNPCISSSSFDHRIYILSILPSLQDIDGFVVSEEEQLKGEWLYSQGKGRSFKPDTGAHPALVKYLERYCPFDVDGKLVSTLDQSIVKVMEKRREMLNHSGMDDESSQSLSLHSPYRAWTAQLEGKENRIPSSSGDESFLKRRSVSARSPYSSTPHRNVPITSRPASHFEPLSRTSTMDSVDSSTTVTLVAAVLGSQENSKGTASTATTARVERVIRGPSQERATRLDDDCDSKQDSGEFEESQQAASKNCRISAESVDHCRDPGGKPERSTTRERSTEVKKHSTTRERSTEHSRYRPSPTPVVTDISIDMGPSKSKNKNDHFENSMLRRVMSLEDRVSVLSEENDNLTRINDELSRLLVEMADKFSNDVKSLKSQLESMKEARYPEPCNLRVARELSDGCFEIVWDLPMVKCYKVLTNGIESGVVKAPNNAARISDVDPEVEISIQLQPVHLDGTLGEPSKPLTIRTSPR</sequence>
<accession>A0A7I4Y010</accession>
<dbReference type="SMART" id="SM00369">
    <property type="entry name" value="LRR_TYP"/>
    <property type="match status" value="2"/>
</dbReference>
<evidence type="ECO:0000313" key="7">
    <source>
        <dbReference type="WBParaSite" id="HCON_00026700-00001"/>
    </source>
</evidence>
<keyword evidence="1" id="KW-0433">Leucine-rich repeat</keyword>
<feature type="coiled-coil region" evidence="3">
    <location>
        <begin position="604"/>
        <end position="656"/>
    </location>
</feature>
<feature type="compositionally biased region" description="Polar residues" evidence="4">
    <location>
        <begin position="471"/>
        <end position="482"/>
    </location>
</feature>
<dbReference type="OMA" id="GHHVHQV"/>
<keyword evidence="6" id="KW-1185">Reference proteome</keyword>
<keyword evidence="3" id="KW-0175">Coiled coil</keyword>
<dbReference type="SUPFAM" id="SSF52058">
    <property type="entry name" value="L domain-like"/>
    <property type="match status" value="1"/>
</dbReference>
<evidence type="ECO:0000313" key="6">
    <source>
        <dbReference type="Proteomes" id="UP000025227"/>
    </source>
</evidence>
<feature type="region of interest" description="Disordered" evidence="4">
    <location>
        <begin position="471"/>
        <end position="594"/>
    </location>
</feature>
<dbReference type="AlphaFoldDB" id="A0A7I4Y010"/>
<dbReference type="WBParaSite" id="HCON_00026700-00001">
    <property type="protein sequence ID" value="HCON_00026700-00001"/>
    <property type="gene ID" value="HCON_00026700"/>
</dbReference>
<dbReference type="InterPro" id="IPR001611">
    <property type="entry name" value="Leu-rich_rpt"/>
</dbReference>
<dbReference type="InterPro" id="IPR032675">
    <property type="entry name" value="LRR_dom_sf"/>
</dbReference>
<feature type="region of interest" description="Disordered" evidence="4">
    <location>
        <begin position="396"/>
        <end position="456"/>
    </location>
</feature>
<reference evidence="7" key="1">
    <citation type="submission" date="2020-12" db="UniProtKB">
        <authorList>
            <consortium name="WormBaseParasite"/>
        </authorList>
    </citation>
    <scope>IDENTIFICATION</scope>
    <source>
        <strain evidence="7">MHco3</strain>
    </source>
</reference>
<proteinExistence type="predicted"/>
<evidence type="ECO:0000259" key="5">
    <source>
        <dbReference type="PROSITE" id="PS50853"/>
    </source>
</evidence>